<keyword evidence="2" id="KW-0732">Signal</keyword>
<reference evidence="3 4" key="1">
    <citation type="submission" date="2017-05" db="EMBL/GenBank/DDBJ databases">
        <authorList>
            <person name="Varghese N."/>
            <person name="Submissions S."/>
        </authorList>
    </citation>
    <scope>NUCLEOTIDE SEQUENCE [LARGE SCALE GENOMIC DNA]</scope>
    <source>
        <strain evidence="3 4">DSM 19036</strain>
    </source>
</reference>
<evidence type="ECO:0000256" key="1">
    <source>
        <dbReference type="SAM" id="Coils"/>
    </source>
</evidence>
<keyword evidence="1" id="KW-0175">Coiled coil</keyword>
<dbReference type="OrthoDB" id="680331at2"/>
<gene>
    <name evidence="3" type="ORF">SAMN06265348_103284</name>
</gene>
<keyword evidence="4" id="KW-1185">Reference proteome</keyword>
<feature type="signal peptide" evidence="2">
    <location>
        <begin position="1"/>
        <end position="20"/>
    </location>
</feature>
<dbReference type="RefSeq" id="WP_142527479.1">
    <property type="nucleotide sequence ID" value="NZ_CBCSJO010000004.1"/>
</dbReference>
<evidence type="ECO:0000256" key="2">
    <source>
        <dbReference type="SAM" id="SignalP"/>
    </source>
</evidence>
<accession>A0A521C7M4</accession>
<organism evidence="3 4">
    <name type="scientific">Pedobacter westerhofensis</name>
    <dbReference type="NCBI Taxonomy" id="425512"/>
    <lineage>
        <taxon>Bacteria</taxon>
        <taxon>Pseudomonadati</taxon>
        <taxon>Bacteroidota</taxon>
        <taxon>Sphingobacteriia</taxon>
        <taxon>Sphingobacteriales</taxon>
        <taxon>Sphingobacteriaceae</taxon>
        <taxon>Pedobacter</taxon>
    </lineage>
</organism>
<dbReference type="Proteomes" id="UP000320300">
    <property type="component" value="Unassembled WGS sequence"/>
</dbReference>
<evidence type="ECO:0000313" key="4">
    <source>
        <dbReference type="Proteomes" id="UP000320300"/>
    </source>
</evidence>
<proteinExistence type="predicted"/>
<dbReference type="AlphaFoldDB" id="A0A521C7M4"/>
<sequence>MKKIYLLILSSLGLSSASNAQWQNQGIDLFTLNSGSVGIGTQIPSSYVHGGNNKVLEIFNPNTVLNSQSHLVLSTGSVLNGGSAGTLTWISKNSQASKAMAYIACYQEGDATTNASGGIAFATSDGGDLTHRMYIGKNGNVGIGPGTKNLSERLSVNGTIRAVEIKVENKNWPDYVFKDDYGRPSLKEIAVQIKNTGHLPGIPSAEEVKSKGVELGDMNARLLKKIEELTLYLIDKDKELDSLKERMNKIEANNKPRILAP</sequence>
<protein>
    <submittedName>
        <fullName evidence="3">Uncharacterized protein</fullName>
    </submittedName>
</protein>
<dbReference type="EMBL" id="FXTN01000003">
    <property type="protein sequence ID" value="SMO55416.1"/>
    <property type="molecule type" value="Genomic_DNA"/>
</dbReference>
<evidence type="ECO:0000313" key="3">
    <source>
        <dbReference type="EMBL" id="SMO55416.1"/>
    </source>
</evidence>
<feature type="chain" id="PRO_5021902605" evidence="2">
    <location>
        <begin position="21"/>
        <end position="261"/>
    </location>
</feature>
<feature type="coiled-coil region" evidence="1">
    <location>
        <begin position="226"/>
        <end position="253"/>
    </location>
</feature>
<name>A0A521C7M4_9SPHI</name>